<dbReference type="RefSeq" id="WP_146887353.1">
    <property type="nucleotide sequence ID" value="NZ_BJXB01000020.1"/>
</dbReference>
<reference evidence="2 3" key="1">
    <citation type="submission" date="2019-07" db="EMBL/GenBank/DDBJ databases">
        <title>Whole genome shotgun sequence of Deinococcus cellulosilyticus NBRC 106333.</title>
        <authorList>
            <person name="Hosoyama A."/>
            <person name="Uohara A."/>
            <person name="Ohji S."/>
            <person name="Ichikawa N."/>
        </authorList>
    </citation>
    <scope>NUCLEOTIDE SEQUENCE [LARGE SCALE GENOMIC DNA]</scope>
    <source>
        <strain evidence="2 3">NBRC 106333</strain>
    </source>
</reference>
<evidence type="ECO:0000313" key="2">
    <source>
        <dbReference type="EMBL" id="GEM48343.1"/>
    </source>
</evidence>
<proteinExistence type="predicted"/>
<protein>
    <recommendedName>
        <fullName evidence="1">PAS domain-containing protein</fullName>
    </recommendedName>
</protein>
<evidence type="ECO:0000313" key="3">
    <source>
        <dbReference type="Proteomes" id="UP000321306"/>
    </source>
</evidence>
<name>A0A511N671_DEIC1</name>
<dbReference type="EMBL" id="BJXB01000020">
    <property type="protein sequence ID" value="GEM48343.1"/>
    <property type="molecule type" value="Genomic_DNA"/>
</dbReference>
<gene>
    <name evidence="2" type="ORF">DC3_39780</name>
</gene>
<dbReference type="Gene3D" id="3.30.450.20">
    <property type="entry name" value="PAS domain"/>
    <property type="match status" value="1"/>
</dbReference>
<comment type="caution">
    <text evidence="2">The sequence shown here is derived from an EMBL/GenBank/DDBJ whole genome shotgun (WGS) entry which is preliminary data.</text>
</comment>
<dbReference type="InterPro" id="IPR000014">
    <property type="entry name" value="PAS"/>
</dbReference>
<dbReference type="NCBIfam" id="TIGR00229">
    <property type="entry name" value="sensory_box"/>
    <property type="match status" value="1"/>
</dbReference>
<dbReference type="SMART" id="SM00091">
    <property type="entry name" value="PAS"/>
    <property type="match status" value="1"/>
</dbReference>
<dbReference type="SUPFAM" id="SSF55785">
    <property type="entry name" value="PYP-like sensor domain (PAS domain)"/>
    <property type="match status" value="1"/>
</dbReference>
<feature type="domain" description="PAS" evidence="1">
    <location>
        <begin position="132"/>
        <end position="201"/>
    </location>
</feature>
<dbReference type="Pfam" id="PF08447">
    <property type="entry name" value="PAS_3"/>
    <property type="match status" value="1"/>
</dbReference>
<dbReference type="OrthoDB" id="9814202at2"/>
<dbReference type="InterPro" id="IPR035965">
    <property type="entry name" value="PAS-like_dom_sf"/>
</dbReference>
<keyword evidence="3" id="KW-1185">Reference proteome</keyword>
<dbReference type="Proteomes" id="UP000321306">
    <property type="component" value="Unassembled WGS sequence"/>
</dbReference>
<dbReference type="CDD" id="cd00130">
    <property type="entry name" value="PAS"/>
    <property type="match status" value="1"/>
</dbReference>
<accession>A0A511N671</accession>
<dbReference type="InterPro" id="IPR013655">
    <property type="entry name" value="PAS_fold_3"/>
</dbReference>
<dbReference type="PROSITE" id="PS50112">
    <property type="entry name" value="PAS"/>
    <property type="match status" value="1"/>
</dbReference>
<dbReference type="AlphaFoldDB" id="A0A511N671"/>
<evidence type="ECO:0000259" key="1">
    <source>
        <dbReference type="PROSITE" id="PS50112"/>
    </source>
</evidence>
<organism evidence="2 3">
    <name type="scientific">Deinococcus cellulosilyticus (strain DSM 18568 / NBRC 106333 / KACC 11606 / 5516J-15)</name>
    <dbReference type="NCBI Taxonomy" id="1223518"/>
    <lineage>
        <taxon>Bacteria</taxon>
        <taxon>Thermotogati</taxon>
        <taxon>Deinococcota</taxon>
        <taxon>Deinococci</taxon>
        <taxon>Deinococcales</taxon>
        <taxon>Deinococcaceae</taxon>
        <taxon>Deinococcus</taxon>
    </lineage>
</organism>
<sequence>MLLQDPEGTEGTLQAVGSYGIPEDQAYLSALIRLNVQAEALARMALRFGMVDLVWEHEEQQLGPTENLIKRTQDTLFCCALRTPDQGIGLIYASCREKRKPTTQQIVAAAQVAQSLSLGLHRQHLKGTVVNRARHLQSVIDQSPDIILVGQNMKILSVNPAFTRILGYLPEEVIGRPVTDFSHPEDTPTASSAHLDIVESGQPSPAHRVRWMHRAGHAVLLEWTFTPLEDRRGIAVGREVPRENLSGPLT</sequence>